<dbReference type="AlphaFoldDB" id="A0A8X6PUT8"/>
<reference evidence="1" key="1">
    <citation type="submission" date="2020-08" db="EMBL/GenBank/DDBJ databases">
        <title>Multicomponent nature underlies the extraordinary mechanical properties of spider dragline silk.</title>
        <authorList>
            <person name="Kono N."/>
            <person name="Nakamura H."/>
            <person name="Mori M."/>
            <person name="Yoshida Y."/>
            <person name="Ohtoshi R."/>
            <person name="Malay A.D."/>
            <person name="Moran D.A.P."/>
            <person name="Tomita M."/>
            <person name="Numata K."/>
            <person name="Arakawa K."/>
        </authorList>
    </citation>
    <scope>NUCLEOTIDE SEQUENCE</scope>
</reference>
<organism evidence="1 2">
    <name type="scientific">Nephila pilipes</name>
    <name type="common">Giant wood spider</name>
    <name type="synonym">Nephila maculata</name>
    <dbReference type="NCBI Taxonomy" id="299642"/>
    <lineage>
        <taxon>Eukaryota</taxon>
        <taxon>Metazoa</taxon>
        <taxon>Ecdysozoa</taxon>
        <taxon>Arthropoda</taxon>
        <taxon>Chelicerata</taxon>
        <taxon>Arachnida</taxon>
        <taxon>Araneae</taxon>
        <taxon>Araneomorphae</taxon>
        <taxon>Entelegynae</taxon>
        <taxon>Araneoidea</taxon>
        <taxon>Nephilidae</taxon>
        <taxon>Nephila</taxon>
    </lineage>
</organism>
<dbReference type="EMBL" id="BMAW01072214">
    <property type="protein sequence ID" value="GFT81818.1"/>
    <property type="molecule type" value="Genomic_DNA"/>
</dbReference>
<accession>A0A8X6PUT8</accession>
<keyword evidence="2" id="KW-1185">Reference proteome</keyword>
<evidence type="ECO:0000313" key="2">
    <source>
        <dbReference type="Proteomes" id="UP000887013"/>
    </source>
</evidence>
<comment type="caution">
    <text evidence="1">The sequence shown here is derived from an EMBL/GenBank/DDBJ whole genome shotgun (WGS) entry which is preliminary data.</text>
</comment>
<sequence length="87" mass="9272">MQRPTAKIASMPRYAATAVAAKQRRRRRAARLKRRRCSAAAASGGSVLPLALAALCACCKCQPALAARLYGAGFCAKEIAKSDINFF</sequence>
<proteinExistence type="predicted"/>
<name>A0A8X6PUT8_NEPPI</name>
<dbReference type="Proteomes" id="UP000887013">
    <property type="component" value="Unassembled WGS sequence"/>
</dbReference>
<evidence type="ECO:0000313" key="1">
    <source>
        <dbReference type="EMBL" id="GFT81818.1"/>
    </source>
</evidence>
<protein>
    <submittedName>
        <fullName evidence="1">Uncharacterized protein</fullName>
    </submittedName>
</protein>
<gene>
    <name evidence="1" type="ORF">NPIL_413781</name>
</gene>